<dbReference type="GO" id="GO:0016787">
    <property type="term" value="F:hydrolase activity"/>
    <property type="evidence" value="ECO:0007669"/>
    <property type="project" value="UniProtKB-ARBA"/>
</dbReference>
<organism evidence="1">
    <name type="scientific">Caldithrix abyssi</name>
    <dbReference type="NCBI Taxonomy" id="187145"/>
    <lineage>
        <taxon>Bacteria</taxon>
        <taxon>Pseudomonadati</taxon>
        <taxon>Calditrichota</taxon>
        <taxon>Calditrichia</taxon>
        <taxon>Calditrichales</taxon>
        <taxon>Calditrichaceae</taxon>
        <taxon>Caldithrix</taxon>
    </lineage>
</organism>
<dbReference type="InterPro" id="IPR017850">
    <property type="entry name" value="Alkaline_phosphatase_core_sf"/>
</dbReference>
<evidence type="ECO:0000313" key="1">
    <source>
        <dbReference type="EMBL" id="HGY55378.1"/>
    </source>
</evidence>
<reference evidence="1" key="1">
    <citation type="journal article" date="2020" name="mSystems">
        <title>Genome- and Community-Level Interaction Insights into Carbon Utilization and Element Cycling Functions of Hydrothermarchaeota in Hydrothermal Sediment.</title>
        <authorList>
            <person name="Zhou Z."/>
            <person name="Liu Y."/>
            <person name="Xu W."/>
            <person name="Pan J."/>
            <person name="Luo Z.H."/>
            <person name="Li M."/>
        </authorList>
    </citation>
    <scope>NUCLEOTIDE SEQUENCE [LARGE SCALE GENOMIC DNA]</scope>
    <source>
        <strain evidence="1">HyVt-577</strain>
    </source>
</reference>
<name>A0A7V4U0I0_CALAY</name>
<dbReference type="Gene3D" id="3.40.720.10">
    <property type="entry name" value="Alkaline Phosphatase, subunit A"/>
    <property type="match status" value="1"/>
</dbReference>
<dbReference type="Pfam" id="PF01663">
    <property type="entry name" value="Phosphodiest"/>
    <property type="match status" value="1"/>
</dbReference>
<proteinExistence type="predicted"/>
<dbReference type="PANTHER" id="PTHR10151">
    <property type="entry name" value="ECTONUCLEOTIDE PYROPHOSPHATASE/PHOSPHODIESTERASE"/>
    <property type="match status" value="1"/>
</dbReference>
<protein>
    <recommendedName>
        <fullName evidence="2">Phosphodiesterase</fullName>
    </recommendedName>
</protein>
<dbReference type="InterPro" id="IPR002591">
    <property type="entry name" value="Phosphodiest/P_Trfase"/>
</dbReference>
<dbReference type="AlphaFoldDB" id="A0A7V4U0I0"/>
<comment type="caution">
    <text evidence="1">The sequence shown here is derived from an EMBL/GenBank/DDBJ whole genome shotgun (WGS) entry which is preliminary data.</text>
</comment>
<dbReference type="Proteomes" id="UP000885779">
    <property type="component" value="Unassembled WGS sequence"/>
</dbReference>
<sequence>MTPKKLFVLALDGVPFTLLQKQIQTGLMPNLRRLADRYGLRQMDSVIPPVSSVAWASFMTGKLPHKHGIWGFVDRDPFTMDWYVPRTDRLRVPTLWERLSKLKKRVFVMNVPLTTPPQPVNGIVIGGFLETDIDKATYPPQIATLLKARGYRIDADTEIAKQDLTAFVRHLNDVLDKRIETMWYFWQREPWDFFMLHVMETDRLHHFLWEYAANNDPHFDPLFNAFYTKIDHFIGRVWEAVSDTHSLLLLSDHGFTTLKKEVYLNRWLYDNGYLSFSGHLPQSLKDMHPASKAYSLYPGRIYVNLIGREKIGSVKAGVEYERLTERLTQDLGNLHDPETGTPIIKSVHRSTNVVMGKTVISGKGISPNRADAYLPDLIAVPNEGYDLKGNLWHPRLFDKTHFNGMHTSDDAFLLSAGVPLPDERLAIHTLMSHILNFMAVK</sequence>
<accession>A0A7V4U0I0</accession>
<dbReference type="EMBL" id="DRQG01000064">
    <property type="protein sequence ID" value="HGY55378.1"/>
    <property type="molecule type" value="Genomic_DNA"/>
</dbReference>
<gene>
    <name evidence="1" type="ORF">ENK44_06750</name>
</gene>
<dbReference type="SUPFAM" id="SSF53649">
    <property type="entry name" value="Alkaline phosphatase-like"/>
    <property type="match status" value="1"/>
</dbReference>
<dbReference type="PANTHER" id="PTHR10151:SF120">
    <property type="entry name" value="BIS(5'-ADENOSYL)-TRIPHOSPHATASE"/>
    <property type="match status" value="1"/>
</dbReference>
<evidence type="ECO:0008006" key="2">
    <source>
        <dbReference type="Google" id="ProtNLM"/>
    </source>
</evidence>